<dbReference type="GO" id="GO:0016236">
    <property type="term" value="P:macroautophagy"/>
    <property type="evidence" value="ECO:0007669"/>
    <property type="project" value="InterPro"/>
</dbReference>
<dbReference type="InterPro" id="IPR015943">
    <property type="entry name" value="WD40/YVTN_repeat-like_dom_sf"/>
</dbReference>
<reference evidence="3" key="2">
    <citation type="submission" date="2022-10" db="EMBL/GenBank/DDBJ databases">
        <authorList>
            <consortium name="ENA_rothamsted_submissions"/>
            <consortium name="culmorum"/>
            <person name="King R."/>
        </authorList>
    </citation>
    <scope>NUCLEOTIDE SEQUENCE</scope>
</reference>
<feature type="repeat" description="WD" evidence="2">
    <location>
        <begin position="110"/>
        <end position="143"/>
    </location>
</feature>
<name>A0A9N9R9C0_9NEOP</name>
<sequence>MNTEWQHMFGQSHEHTIRAVESTAQSMSGTYNTTSNHPLSHAPAHSQMGHSASYVQYSMAPCRAELRNLTSRMQQKFQKSLRSHDDGAENIEDLVPPASWRPGSQLLAYLYEHKARVNQLVTLPAQKSYFGSCSDDGTVRLWDAARLQGHAYVNRSKSMYNRSAGPVVSLASCENGQSLVAATQEGSIFVLRIDNGSSRMTLSQCRQVEGSIGSGGGCEEGGGCVAVACAGGVHAGVISYATLLSTVVGWDLRAPGMIYVYI</sequence>
<reference evidence="3" key="1">
    <citation type="submission" date="2021-12" db="EMBL/GenBank/DDBJ databases">
        <authorList>
            <person name="King R."/>
        </authorList>
    </citation>
    <scope>NUCLEOTIDE SEQUENCE</scope>
</reference>
<dbReference type="GO" id="GO:0006623">
    <property type="term" value="P:protein targeting to vacuole"/>
    <property type="evidence" value="ECO:0007669"/>
    <property type="project" value="TreeGrafter"/>
</dbReference>
<evidence type="ECO:0000313" key="4">
    <source>
        <dbReference type="Proteomes" id="UP001153714"/>
    </source>
</evidence>
<dbReference type="PANTHER" id="PTHR17583">
    <property type="entry name" value="PHOSPHOINOSITIDE 3-KINASE REGULATORY SUBUNIT 4"/>
    <property type="match status" value="1"/>
</dbReference>
<dbReference type="AlphaFoldDB" id="A0A9N9R9C0"/>
<proteinExistence type="predicted"/>
<gene>
    <name evidence="3" type="ORF">DIATSA_LOCUS10466</name>
</gene>
<dbReference type="Proteomes" id="UP001153714">
    <property type="component" value="Chromosome 5"/>
</dbReference>
<dbReference type="Pfam" id="PF00400">
    <property type="entry name" value="WD40"/>
    <property type="match status" value="1"/>
</dbReference>
<accession>A0A9N9R9C0</accession>
<dbReference type="GO" id="GO:0071561">
    <property type="term" value="C:nucleus-vacuole junction"/>
    <property type="evidence" value="ECO:0007669"/>
    <property type="project" value="TreeGrafter"/>
</dbReference>
<keyword evidence="1" id="KW-0547">Nucleotide-binding</keyword>
<dbReference type="GO" id="GO:0045324">
    <property type="term" value="P:late endosome to vacuole transport"/>
    <property type="evidence" value="ECO:0007669"/>
    <property type="project" value="InterPro"/>
</dbReference>
<dbReference type="GO" id="GO:0034271">
    <property type="term" value="C:phosphatidylinositol 3-kinase complex, class III, type I"/>
    <property type="evidence" value="ECO:0007669"/>
    <property type="project" value="TreeGrafter"/>
</dbReference>
<protein>
    <submittedName>
        <fullName evidence="3">Uncharacterized protein</fullName>
    </submittedName>
</protein>
<dbReference type="SUPFAM" id="SSF50978">
    <property type="entry name" value="WD40 repeat-like"/>
    <property type="match status" value="1"/>
</dbReference>
<dbReference type="GO" id="GO:0000166">
    <property type="term" value="F:nucleotide binding"/>
    <property type="evidence" value="ECO:0007669"/>
    <property type="project" value="UniProtKB-KW"/>
</dbReference>
<dbReference type="SMART" id="SM00320">
    <property type="entry name" value="WD40"/>
    <property type="match status" value="2"/>
</dbReference>
<dbReference type="PANTHER" id="PTHR17583:SF0">
    <property type="entry name" value="PHOSPHOINOSITIDE 3-KINASE REGULATORY SUBUNIT 4"/>
    <property type="match status" value="1"/>
</dbReference>
<evidence type="ECO:0000256" key="2">
    <source>
        <dbReference type="PROSITE-ProRule" id="PRU00221"/>
    </source>
</evidence>
<keyword evidence="2" id="KW-0853">WD repeat</keyword>
<dbReference type="InterPro" id="IPR045162">
    <property type="entry name" value="Vps15-like"/>
</dbReference>
<organism evidence="3 4">
    <name type="scientific">Diatraea saccharalis</name>
    <name type="common">sugarcane borer</name>
    <dbReference type="NCBI Taxonomy" id="40085"/>
    <lineage>
        <taxon>Eukaryota</taxon>
        <taxon>Metazoa</taxon>
        <taxon>Ecdysozoa</taxon>
        <taxon>Arthropoda</taxon>
        <taxon>Hexapoda</taxon>
        <taxon>Insecta</taxon>
        <taxon>Pterygota</taxon>
        <taxon>Neoptera</taxon>
        <taxon>Endopterygota</taxon>
        <taxon>Lepidoptera</taxon>
        <taxon>Glossata</taxon>
        <taxon>Ditrysia</taxon>
        <taxon>Pyraloidea</taxon>
        <taxon>Crambidae</taxon>
        <taxon>Crambinae</taxon>
        <taxon>Diatraea</taxon>
    </lineage>
</organism>
<dbReference type="InterPro" id="IPR001680">
    <property type="entry name" value="WD40_rpt"/>
</dbReference>
<dbReference type="OrthoDB" id="242910at2759"/>
<evidence type="ECO:0000256" key="1">
    <source>
        <dbReference type="ARBA" id="ARBA00022741"/>
    </source>
</evidence>
<dbReference type="GO" id="GO:0034272">
    <property type="term" value="C:phosphatidylinositol 3-kinase complex, class III, type II"/>
    <property type="evidence" value="ECO:0007669"/>
    <property type="project" value="TreeGrafter"/>
</dbReference>
<dbReference type="PROSITE" id="PS50082">
    <property type="entry name" value="WD_REPEATS_2"/>
    <property type="match status" value="1"/>
</dbReference>
<dbReference type="Gene3D" id="2.130.10.10">
    <property type="entry name" value="YVTN repeat-like/Quinoprotein amine dehydrogenase"/>
    <property type="match status" value="1"/>
</dbReference>
<dbReference type="InterPro" id="IPR036322">
    <property type="entry name" value="WD40_repeat_dom_sf"/>
</dbReference>
<keyword evidence="4" id="KW-1185">Reference proteome</keyword>
<dbReference type="GO" id="GO:0004674">
    <property type="term" value="F:protein serine/threonine kinase activity"/>
    <property type="evidence" value="ECO:0007669"/>
    <property type="project" value="InterPro"/>
</dbReference>
<dbReference type="EMBL" id="OU893336">
    <property type="protein sequence ID" value="CAG9792985.1"/>
    <property type="molecule type" value="Genomic_DNA"/>
</dbReference>
<evidence type="ECO:0000313" key="3">
    <source>
        <dbReference type="EMBL" id="CAG9792985.1"/>
    </source>
</evidence>
<dbReference type="GO" id="GO:0005770">
    <property type="term" value="C:late endosome"/>
    <property type="evidence" value="ECO:0007669"/>
    <property type="project" value="TreeGrafter"/>
</dbReference>